<dbReference type="PROSITE" id="PS00375">
    <property type="entry name" value="UDPGT"/>
    <property type="match status" value="1"/>
</dbReference>
<protein>
    <recommendedName>
        <fullName evidence="4">Glycosyltransferase</fullName>
        <ecNumber evidence="4">2.4.1.-</ecNumber>
    </recommendedName>
</protein>
<dbReference type="Pfam" id="PF00201">
    <property type="entry name" value="UDPGT"/>
    <property type="match status" value="1"/>
</dbReference>
<evidence type="ECO:0000256" key="1">
    <source>
        <dbReference type="ARBA" id="ARBA00009995"/>
    </source>
</evidence>
<evidence type="ECO:0000313" key="5">
    <source>
        <dbReference type="EMBL" id="ONM38425.1"/>
    </source>
</evidence>
<evidence type="ECO:0000256" key="3">
    <source>
        <dbReference type="RuleBase" id="RU003718"/>
    </source>
</evidence>
<proteinExistence type="inferred from homology"/>
<dbReference type="PANTHER" id="PTHR48048">
    <property type="entry name" value="GLYCOSYLTRANSFERASE"/>
    <property type="match status" value="1"/>
</dbReference>
<dbReference type="PaxDb" id="4577-GRMZM2G122072_P01"/>
<keyword evidence="3" id="KW-0328">Glycosyltransferase</keyword>
<dbReference type="SMR" id="A0A1D6ND56"/>
<evidence type="ECO:0000256" key="4">
    <source>
        <dbReference type="RuleBase" id="RU362057"/>
    </source>
</evidence>
<dbReference type="InParanoid" id="A0A1D6ND56"/>
<dbReference type="InterPro" id="IPR002213">
    <property type="entry name" value="UDP_glucos_trans"/>
</dbReference>
<name>A0A1D6ND56_MAIZE</name>
<dbReference type="AlphaFoldDB" id="A0A1D6ND56"/>
<dbReference type="FunFam" id="3.40.50.2000:FF:000082">
    <property type="entry name" value="Glycosyltransferase"/>
    <property type="match status" value="1"/>
</dbReference>
<comment type="similarity">
    <text evidence="1 3">Belongs to the UDP-glycosyltransferase family.</text>
</comment>
<accession>A0A1D6ND56</accession>
<keyword evidence="2 3" id="KW-0808">Transferase</keyword>
<organism evidence="5">
    <name type="scientific">Zea mays</name>
    <name type="common">Maize</name>
    <dbReference type="NCBI Taxonomy" id="4577"/>
    <lineage>
        <taxon>Eukaryota</taxon>
        <taxon>Viridiplantae</taxon>
        <taxon>Streptophyta</taxon>
        <taxon>Embryophyta</taxon>
        <taxon>Tracheophyta</taxon>
        <taxon>Spermatophyta</taxon>
        <taxon>Magnoliopsida</taxon>
        <taxon>Liliopsida</taxon>
        <taxon>Poales</taxon>
        <taxon>Poaceae</taxon>
        <taxon>PACMAD clade</taxon>
        <taxon>Panicoideae</taxon>
        <taxon>Andropogonodae</taxon>
        <taxon>Andropogoneae</taxon>
        <taxon>Tripsacinae</taxon>
        <taxon>Zea</taxon>
    </lineage>
</organism>
<dbReference type="EC" id="2.4.1.-" evidence="4"/>
<dbReference type="eggNOG" id="KOG1192">
    <property type="taxonomic scope" value="Eukaryota"/>
</dbReference>
<gene>
    <name evidence="5" type="ORF">ZEAMMB73_Zm00001d043544</name>
</gene>
<dbReference type="FunCoup" id="A0A1D6ND56">
    <property type="interactions" value="147"/>
</dbReference>
<dbReference type="PANTHER" id="PTHR48048:SF39">
    <property type="entry name" value="GLYCOSYLTRANSFERASE"/>
    <property type="match status" value="1"/>
</dbReference>
<dbReference type="CDD" id="cd03784">
    <property type="entry name" value="GT1_Gtf-like"/>
    <property type="match status" value="1"/>
</dbReference>
<sequence>MDDVVPATAKQTVVLYPGGGAGHVAPMTQLAKVFVRHGYDVTMVLLEPPIKSNASGASFVESFAASNPSITFHLLPPIPPPDLASSTKHPFLVVLELLGQYNDKLESFLRTIPRERLHSLVIDMFCTDAIDVAAKVGVPVYTFFAANAGALAVLTQTVALLDGRQTGLKELGDTPIEFLGVPPIPASHIIREMLEDAEDEVRTAMAKIWKRDTDTRGVLINTFYSLEAQALQAFSDPLCVPGKVLPPVYPIGPLVGKGGSGTDGGEAAERPHECLAWLDAQPERSVVFLCWGSRGLLSEEQLKEIAAGLEKSGQRFLWVVRTPASSDDPKRFWLPRPEPDLDALLPEGFLERTKDRGLVIKSWAPQVDVLSNPAVGAFVTHCGWNSSLEAITAGVPMLCWPQGAEQKINKVLMTEAMGIGLELEGYNTDVVRYYKQNADETWFDVSLNSLLPGSVLNCQRQVSGCLIQKKPNGYSKVSAQHLQAVGGKQQFCSCKEVLTIDSELVNALTQATCLLGITCRSNLILPFLPWWDQSDTKWPRTADDDDDMATIAALWTSTTIHKRNAKKEDTTVYRNNKQFFFSDCSI</sequence>
<dbReference type="InterPro" id="IPR035595">
    <property type="entry name" value="UDP_glycos_trans_CS"/>
</dbReference>
<dbReference type="SUPFAM" id="SSF53756">
    <property type="entry name" value="UDP-Glycosyltransferase/glycogen phosphorylase"/>
    <property type="match status" value="1"/>
</dbReference>
<dbReference type="EMBL" id="CM007649">
    <property type="protein sequence ID" value="ONM38425.1"/>
    <property type="molecule type" value="Genomic_DNA"/>
</dbReference>
<reference evidence="5" key="1">
    <citation type="submission" date="2015-12" db="EMBL/GenBank/DDBJ databases">
        <title>Update maize B73 reference genome by single molecule sequencing technologies.</title>
        <authorList>
            <consortium name="Maize Genome Sequencing Project"/>
            <person name="Ware D."/>
        </authorList>
    </citation>
    <scope>NUCLEOTIDE SEQUENCE [LARGE SCALE GENOMIC DNA]</scope>
    <source>
        <tissue evidence="5">Seedling</tissue>
    </source>
</reference>
<dbReference type="ExpressionAtlas" id="A0A1D6ND56">
    <property type="expression patterns" value="baseline and differential"/>
</dbReference>
<dbReference type="GO" id="GO:0035251">
    <property type="term" value="F:UDP-glucosyltransferase activity"/>
    <property type="evidence" value="ECO:0007669"/>
    <property type="project" value="InterPro"/>
</dbReference>
<evidence type="ECO:0000256" key="2">
    <source>
        <dbReference type="ARBA" id="ARBA00022679"/>
    </source>
</evidence>
<dbReference type="Gene3D" id="3.40.50.2000">
    <property type="entry name" value="Glycogen Phosphorylase B"/>
    <property type="match status" value="2"/>
</dbReference>
<dbReference type="InterPro" id="IPR050481">
    <property type="entry name" value="UDP-glycosyltransf_plant"/>
</dbReference>
<dbReference type="FunFam" id="3.40.50.2000:FF:000020">
    <property type="entry name" value="Glycosyltransferase"/>
    <property type="match status" value="1"/>
</dbReference>